<keyword evidence="2" id="KW-1185">Reference proteome</keyword>
<dbReference type="EMBL" id="KN833268">
    <property type="protein sequence ID" value="KIM71573.1"/>
    <property type="molecule type" value="Genomic_DNA"/>
</dbReference>
<protein>
    <submittedName>
        <fullName evidence="1">Uncharacterized protein</fullName>
    </submittedName>
</protein>
<reference evidence="1 2" key="1">
    <citation type="submission" date="2014-04" db="EMBL/GenBank/DDBJ databases">
        <authorList>
            <consortium name="DOE Joint Genome Institute"/>
            <person name="Kuo A."/>
            <person name="Tarkka M."/>
            <person name="Buscot F."/>
            <person name="Kohler A."/>
            <person name="Nagy L.G."/>
            <person name="Floudas D."/>
            <person name="Copeland A."/>
            <person name="Barry K.W."/>
            <person name="Cichocki N."/>
            <person name="Veneault-Fourrey C."/>
            <person name="LaButti K."/>
            <person name="Lindquist E.A."/>
            <person name="Lipzen A."/>
            <person name="Lundell T."/>
            <person name="Morin E."/>
            <person name="Murat C."/>
            <person name="Sun H."/>
            <person name="Tunlid A."/>
            <person name="Henrissat B."/>
            <person name="Grigoriev I.V."/>
            <person name="Hibbett D.S."/>
            <person name="Martin F."/>
            <person name="Nordberg H.P."/>
            <person name="Cantor M.N."/>
            <person name="Hua S.X."/>
        </authorList>
    </citation>
    <scope>NUCLEOTIDE SEQUENCE [LARGE SCALE GENOMIC DNA]</scope>
    <source>
        <strain evidence="1 2">F 1598</strain>
    </source>
</reference>
<dbReference type="Proteomes" id="UP000054166">
    <property type="component" value="Unassembled WGS sequence"/>
</dbReference>
<dbReference type="HOGENOM" id="CLU_2224224_0_0_1"/>
<evidence type="ECO:0000313" key="1">
    <source>
        <dbReference type="EMBL" id="KIM71573.1"/>
    </source>
</evidence>
<dbReference type="InParanoid" id="A0A0C3ACS0"/>
<proteinExistence type="predicted"/>
<dbReference type="AlphaFoldDB" id="A0A0C3ACS0"/>
<accession>A0A0C3ACS0</accession>
<evidence type="ECO:0000313" key="2">
    <source>
        <dbReference type="Proteomes" id="UP000054166"/>
    </source>
</evidence>
<sequence length="106" mass="11968">MWGDASRSDPPGHTYYVSEVLDGVGRPGTSQMSSLSFTTYLHTTSTFLDPYNRWPLLALHLSSSPPSSDFLCFWLIRDSSHSLLHVPPCIYIIAHSYCTPFDRLFP</sequence>
<gene>
    <name evidence="1" type="ORF">PILCRDRAFT_830258</name>
</gene>
<reference evidence="2" key="2">
    <citation type="submission" date="2015-01" db="EMBL/GenBank/DDBJ databases">
        <title>Evolutionary Origins and Diversification of the Mycorrhizal Mutualists.</title>
        <authorList>
            <consortium name="DOE Joint Genome Institute"/>
            <consortium name="Mycorrhizal Genomics Consortium"/>
            <person name="Kohler A."/>
            <person name="Kuo A."/>
            <person name="Nagy L.G."/>
            <person name="Floudas D."/>
            <person name="Copeland A."/>
            <person name="Barry K.W."/>
            <person name="Cichocki N."/>
            <person name="Veneault-Fourrey C."/>
            <person name="LaButti K."/>
            <person name="Lindquist E.A."/>
            <person name="Lipzen A."/>
            <person name="Lundell T."/>
            <person name="Morin E."/>
            <person name="Murat C."/>
            <person name="Riley R."/>
            <person name="Ohm R."/>
            <person name="Sun H."/>
            <person name="Tunlid A."/>
            <person name="Henrissat B."/>
            <person name="Grigoriev I.V."/>
            <person name="Hibbett D.S."/>
            <person name="Martin F."/>
        </authorList>
    </citation>
    <scope>NUCLEOTIDE SEQUENCE [LARGE SCALE GENOMIC DNA]</scope>
    <source>
        <strain evidence="2">F 1598</strain>
    </source>
</reference>
<organism evidence="1 2">
    <name type="scientific">Piloderma croceum (strain F 1598)</name>
    <dbReference type="NCBI Taxonomy" id="765440"/>
    <lineage>
        <taxon>Eukaryota</taxon>
        <taxon>Fungi</taxon>
        <taxon>Dikarya</taxon>
        <taxon>Basidiomycota</taxon>
        <taxon>Agaricomycotina</taxon>
        <taxon>Agaricomycetes</taxon>
        <taxon>Agaricomycetidae</taxon>
        <taxon>Atheliales</taxon>
        <taxon>Atheliaceae</taxon>
        <taxon>Piloderma</taxon>
    </lineage>
</organism>
<name>A0A0C3ACS0_PILCF</name>